<dbReference type="EMBL" id="CAJPEV010000227">
    <property type="protein sequence ID" value="CAG0882659.1"/>
    <property type="molecule type" value="Genomic_DNA"/>
</dbReference>
<evidence type="ECO:0000313" key="12">
    <source>
        <dbReference type="EMBL" id="CAD7242174.1"/>
    </source>
</evidence>
<dbReference type="PANTHER" id="PTHR12869:SF0">
    <property type="entry name" value="BOS COMPLEX SUBUNIT TMEM147"/>
    <property type="match status" value="1"/>
</dbReference>
<keyword evidence="7 11" id="KW-0472">Membrane</keyword>
<evidence type="ECO:0000256" key="9">
    <source>
        <dbReference type="ARBA" id="ARBA00034846"/>
    </source>
</evidence>
<evidence type="ECO:0000313" key="13">
    <source>
        <dbReference type="Proteomes" id="UP000677054"/>
    </source>
</evidence>
<feature type="transmembrane region" description="Helical" evidence="11">
    <location>
        <begin position="6"/>
        <end position="23"/>
    </location>
</feature>
<sequence>MGLMFGPLGQLLDNILLFYYLLLHYRSEYGVFWKCVQAGLMYVVTQLCKMLILATFFPATDVPGDYLQELLKTTVDLADLVGISMMMNQIPGKGDLKVLAAGLGWATAELFLTRLVPMWFGARGVEFNWKYIQMSIESNINLVGHLTTVTLVWLWSRHDLSQTVFPVITMLLLAMSYKPILMDFITRSAHLGAWSVLIVKAVFTLGSGLVALQVYAGVNIS</sequence>
<evidence type="ECO:0000256" key="11">
    <source>
        <dbReference type="SAM" id="Phobius"/>
    </source>
</evidence>
<dbReference type="OrthoDB" id="9993532at2759"/>
<dbReference type="GO" id="GO:0005789">
    <property type="term" value="C:endoplasmic reticulum membrane"/>
    <property type="evidence" value="ECO:0007669"/>
    <property type="project" value="UniProtKB-SubCell"/>
</dbReference>
<keyword evidence="13" id="KW-1185">Reference proteome</keyword>
<comment type="similarity">
    <text evidence="8">Belongs to the TMEM147 family.</text>
</comment>
<dbReference type="InterPro" id="IPR019164">
    <property type="entry name" value="TMEM147"/>
</dbReference>
<keyword evidence="3" id="KW-1003">Cell membrane</keyword>
<evidence type="ECO:0000256" key="5">
    <source>
        <dbReference type="ARBA" id="ARBA00022824"/>
    </source>
</evidence>
<feature type="transmembrane region" description="Helical" evidence="11">
    <location>
        <begin position="193"/>
        <end position="216"/>
    </location>
</feature>
<organism evidence="12">
    <name type="scientific">Darwinula stevensoni</name>
    <dbReference type="NCBI Taxonomy" id="69355"/>
    <lineage>
        <taxon>Eukaryota</taxon>
        <taxon>Metazoa</taxon>
        <taxon>Ecdysozoa</taxon>
        <taxon>Arthropoda</taxon>
        <taxon>Crustacea</taxon>
        <taxon>Oligostraca</taxon>
        <taxon>Ostracoda</taxon>
        <taxon>Podocopa</taxon>
        <taxon>Podocopida</taxon>
        <taxon>Darwinulocopina</taxon>
        <taxon>Darwinuloidea</taxon>
        <taxon>Darwinulidae</taxon>
        <taxon>Darwinula</taxon>
    </lineage>
</organism>
<gene>
    <name evidence="12" type="ORF">DSTB1V02_LOCUS2145</name>
</gene>
<reference evidence="12" key="1">
    <citation type="submission" date="2020-11" db="EMBL/GenBank/DDBJ databases">
        <authorList>
            <person name="Tran Van P."/>
        </authorList>
    </citation>
    <scope>NUCLEOTIDE SEQUENCE</scope>
</reference>
<evidence type="ECO:0000256" key="1">
    <source>
        <dbReference type="ARBA" id="ARBA00004477"/>
    </source>
</evidence>
<evidence type="ECO:0000256" key="7">
    <source>
        <dbReference type="ARBA" id="ARBA00023136"/>
    </source>
</evidence>
<evidence type="ECO:0000256" key="6">
    <source>
        <dbReference type="ARBA" id="ARBA00022989"/>
    </source>
</evidence>
<keyword evidence="6 11" id="KW-1133">Transmembrane helix</keyword>
<accession>A0A7R8X1D0</accession>
<dbReference type="GO" id="GO:0005886">
    <property type="term" value="C:plasma membrane"/>
    <property type="evidence" value="ECO:0007669"/>
    <property type="project" value="UniProtKB-SubCell"/>
</dbReference>
<dbReference type="AlphaFoldDB" id="A0A7R8X1D0"/>
<dbReference type="PANTHER" id="PTHR12869">
    <property type="entry name" value="SMALL SEVEN TRANSMEMBRANE DOMAIN-CONTAINING PROTEIN"/>
    <property type="match status" value="1"/>
</dbReference>
<dbReference type="EMBL" id="LR899744">
    <property type="protein sequence ID" value="CAD7242174.1"/>
    <property type="molecule type" value="Genomic_DNA"/>
</dbReference>
<feature type="transmembrane region" description="Helical" evidence="11">
    <location>
        <begin position="162"/>
        <end position="181"/>
    </location>
</feature>
<evidence type="ECO:0000256" key="10">
    <source>
        <dbReference type="ARBA" id="ARBA00034899"/>
    </source>
</evidence>
<evidence type="ECO:0000256" key="2">
    <source>
        <dbReference type="ARBA" id="ARBA00004651"/>
    </source>
</evidence>
<evidence type="ECO:0000256" key="3">
    <source>
        <dbReference type="ARBA" id="ARBA00022475"/>
    </source>
</evidence>
<feature type="transmembrane region" description="Helical" evidence="11">
    <location>
        <begin position="35"/>
        <end position="57"/>
    </location>
</feature>
<protein>
    <recommendedName>
        <fullName evidence="9">BOS complex subunit TMEM147</fullName>
    </recommendedName>
    <alternativeName>
        <fullName evidence="10">Transmembrane protein 147</fullName>
    </alternativeName>
</protein>
<keyword evidence="5" id="KW-0256">Endoplasmic reticulum</keyword>
<evidence type="ECO:0000256" key="8">
    <source>
        <dbReference type="ARBA" id="ARBA00034739"/>
    </source>
</evidence>
<dbReference type="Pfam" id="PF09767">
    <property type="entry name" value="DUF2053"/>
    <property type="match status" value="1"/>
</dbReference>
<evidence type="ECO:0000256" key="4">
    <source>
        <dbReference type="ARBA" id="ARBA00022692"/>
    </source>
</evidence>
<keyword evidence="4 11" id="KW-0812">Transmembrane</keyword>
<comment type="subcellular location">
    <subcellularLocation>
        <location evidence="2">Cell membrane</location>
        <topology evidence="2">Multi-pass membrane protein</topology>
    </subcellularLocation>
    <subcellularLocation>
        <location evidence="1">Endoplasmic reticulum membrane</location>
        <topology evidence="1">Multi-pass membrane protein</topology>
    </subcellularLocation>
</comment>
<name>A0A7R8X1D0_9CRUS</name>
<proteinExistence type="inferred from homology"/>
<dbReference type="Proteomes" id="UP000677054">
    <property type="component" value="Unassembled WGS sequence"/>
</dbReference>